<dbReference type="InterPro" id="IPR025636">
    <property type="entry name" value="DUF4294"/>
</dbReference>
<dbReference type="KEGG" id="scn:Solca_2447"/>
<dbReference type="eggNOG" id="ENOG502Z7JA">
    <property type="taxonomic scope" value="Bacteria"/>
</dbReference>
<sequence>MKLEGNPLIFADILNRMKLLKPLVLILLFFAVKTANAQQQWVKSKNDTIVMQAYIMNGDTIPHMWLKEVLVSDLRIWKNDRQREKYNKLKRDVLKVLPYAKYAGYRYKQLELQLKSAKNDAERKVLVKQCEDEIKRNFERDIRNMTIKQGAILIKLIDRETGRTSYVLLKDLKNGLTAFFWQSIASVFGNSLKENYDPKEDWEIENIIQSVGDPDYMQAYNEYYKYLSSQGLKY</sequence>
<dbReference type="HOGENOM" id="CLU_089286_0_0_10"/>
<proteinExistence type="predicted"/>
<reference evidence="1" key="1">
    <citation type="submission" date="2012-02" db="EMBL/GenBank/DDBJ databases">
        <title>The complete genome of Solitalea canadensis DSM 3403.</title>
        <authorList>
            <consortium name="US DOE Joint Genome Institute (JGI-PGF)"/>
            <person name="Lucas S."/>
            <person name="Copeland A."/>
            <person name="Lapidus A."/>
            <person name="Glavina del Rio T."/>
            <person name="Dalin E."/>
            <person name="Tice H."/>
            <person name="Bruce D."/>
            <person name="Goodwin L."/>
            <person name="Pitluck S."/>
            <person name="Peters L."/>
            <person name="Ovchinnikova G."/>
            <person name="Lu M."/>
            <person name="Kyrpides N."/>
            <person name="Mavromatis K."/>
            <person name="Ivanova N."/>
            <person name="Brettin T."/>
            <person name="Detter J.C."/>
            <person name="Han C."/>
            <person name="Larimer F."/>
            <person name="Land M."/>
            <person name="Hauser L."/>
            <person name="Markowitz V."/>
            <person name="Cheng J.-F."/>
            <person name="Hugenholtz P."/>
            <person name="Woyke T."/>
            <person name="Wu D."/>
            <person name="Spring S."/>
            <person name="Schroeder M."/>
            <person name="Kopitz M."/>
            <person name="Brambilla E."/>
            <person name="Klenk H.-P."/>
            <person name="Eisen J.A."/>
        </authorList>
    </citation>
    <scope>NUCLEOTIDE SEQUENCE</scope>
    <source>
        <strain evidence="1">DSM 3403</strain>
    </source>
</reference>
<gene>
    <name evidence="1" type="ordered locus">Solca_2447</name>
</gene>
<evidence type="ECO:0008006" key="3">
    <source>
        <dbReference type="Google" id="ProtNLM"/>
    </source>
</evidence>
<dbReference type="EMBL" id="CP003349">
    <property type="protein sequence ID" value="AFD07487.1"/>
    <property type="molecule type" value="Genomic_DNA"/>
</dbReference>
<organism evidence="1 2">
    <name type="scientific">Solitalea canadensis (strain ATCC 29591 / DSM 3403 / JCM 21819 / LMG 8368 / NBRC 15130 / NCIMB 12057 / USAM 9D)</name>
    <name type="common">Flexibacter canadensis</name>
    <dbReference type="NCBI Taxonomy" id="929556"/>
    <lineage>
        <taxon>Bacteria</taxon>
        <taxon>Pseudomonadati</taxon>
        <taxon>Bacteroidota</taxon>
        <taxon>Sphingobacteriia</taxon>
        <taxon>Sphingobacteriales</taxon>
        <taxon>Sphingobacteriaceae</taxon>
        <taxon>Solitalea</taxon>
    </lineage>
</organism>
<name>H8KRG2_SOLCM</name>
<keyword evidence="2" id="KW-1185">Reference proteome</keyword>
<dbReference type="STRING" id="929556.Solca_2447"/>
<accession>H8KRG2</accession>
<dbReference type="AlphaFoldDB" id="H8KRG2"/>
<evidence type="ECO:0000313" key="1">
    <source>
        <dbReference type="EMBL" id="AFD07487.1"/>
    </source>
</evidence>
<protein>
    <recommendedName>
        <fullName evidence="3">DUF4294 domain-containing protein</fullName>
    </recommendedName>
</protein>
<dbReference type="Pfam" id="PF14127">
    <property type="entry name" value="DUF4294"/>
    <property type="match status" value="1"/>
</dbReference>
<dbReference type="Proteomes" id="UP000007590">
    <property type="component" value="Chromosome"/>
</dbReference>
<evidence type="ECO:0000313" key="2">
    <source>
        <dbReference type="Proteomes" id="UP000007590"/>
    </source>
</evidence>